<comment type="caution">
    <text evidence="2">The sequence shown here is derived from an EMBL/GenBank/DDBJ whole genome shotgun (WGS) entry which is preliminary data.</text>
</comment>
<sequence length="65" mass="7512">MLIIGILCLFVAAISYFRYLNEKQNNAKKNNKNSTNEAKWQRTLAIIFLILGVILVVYVVALHRF</sequence>
<dbReference type="RefSeq" id="WP_013438702.1">
    <property type="nucleotide sequence ID" value="NZ_JQBQ01000025.1"/>
</dbReference>
<dbReference type="EMBL" id="JQBQ01000025">
    <property type="protein sequence ID" value="KRN90005.1"/>
    <property type="molecule type" value="Genomic_DNA"/>
</dbReference>
<keyword evidence="1" id="KW-0472">Membrane</keyword>
<dbReference type="PATRIC" id="fig|695563.3.peg.794"/>
<gene>
    <name evidence="2" type="ORF">IV44_GL000742</name>
</gene>
<accession>A0A0R2KQY4</accession>
<feature type="transmembrane region" description="Helical" evidence="1">
    <location>
        <begin position="41"/>
        <end position="62"/>
    </location>
</feature>
<organism evidence="2 3">
    <name type="scientific">Lactobacillus amylovorus subsp. animalium DSM 16698</name>
    <dbReference type="NCBI Taxonomy" id="695563"/>
    <lineage>
        <taxon>Bacteria</taxon>
        <taxon>Bacillati</taxon>
        <taxon>Bacillota</taxon>
        <taxon>Bacilli</taxon>
        <taxon>Lactobacillales</taxon>
        <taxon>Lactobacillaceae</taxon>
        <taxon>Lactobacillus</taxon>
        <taxon>Lactobacillus amylovorus subsp. animalium</taxon>
    </lineage>
</organism>
<evidence type="ECO:0000313" key="2">
    <source>
        <dbReference type="EMBL" id="KRN90005.1"/>
    </source>
</evidence>
<name>A0A0R2KQY4_LACAM</name>
<evidence type="ECO:0000313" key="3">
    <source>
        <dbReference type="Proteomes" id="UP000051529"/>
    </source>
</evidence>
<evidence type="ECO:0000256" key="1">
    <source>
        <dbReference type="SAM" id="Phobius"/>
    </source>
</evidence>
<keyword evidence="1" id="KW-0812">Transmembrane</keyword>
<proteinExistence type="predicted"/>
<dbReference type="GeneID" id="66524531"/>
<keyword evidence="1" id="KW-1133">Transmembrane helix</keyword>
<dbReference type="Proteomes" id="UP000051529">
    <property type="component" value="Unassembled WGS sequence"/>
</dbReference>
<protein>
    <submittedName>
        <fullName evidence="2">Uncharacterized protein</fullName>
    </submittedName>
</protein>
<reference evidence="2 3" key="1">
    <citation type="journal article" date="2015" name="Genome Announc.">
        <title>Expanding the biotechnology potential of lactobacilli through comparative genomics of 213 strains and associated genera.</title>
        <authorList>
            <person name="Sun Z."/>
            <person name="Harris H.M."/>
            <person name="McCann A."/>
            <person name="Guo C."/>
            <person name="Argimon S."/>
            <person name="Zhang W."/>
            <person name="Yang X."/>
            <person name="Jeffery I.B."/>
            <person name="Cooney J.C."/>
            <person name="Kagawa T.F."/>
            <person name="Liu W."/>
            <person name="Song Y."/>
            <person name="Salvetti E."/>
            <person name="Wrobel A."/>
            <person name="Rasinkangas P."/>
            <person name="Parkhill J."/>
            <person name="Rea M.C."/>
            <person name="O'Sullivan O."/>
            <person name="Ritari J."/>
            <person name="Douillard F.P."/>
            <person name="Paul Ross R."/>
            <person name="Yang R."/>
            <person name="Briner A.E."/>
            <person name="Felis G.E."/>
            <person name="de Vos W.M."/>
            <person name="Barrangou R."/>
            <person name="Klaenhammer T.R."/>
            <person name="Caufield P.W."/>
            <person name="Cui Y."/>
            <person name="Zhang H."/>
            <person name="O'Toole P.W."/>
        </authorList>
    </citation>
    <scope>NUCLEOTIDE SEQUENCE [LARGE SCALE GENOMIC DNA]</scope>
    <source>
        <strain evidence="2 3">DSM 16698</strain>
    </source>
</reference>
<dbReference type="AlphaFoldDB" id="A0A0R2KQY4"/>